<evidence type="ECO:0000256" key="8">
    <source>
        <dbReference type="ARBA" id="ARBA00022741"/>
    </source>
</evidence>
<dbReference type="InterPro" id="IPR017945">
    <property type="entry name" value="DHBP_synth_RibB-like_a/b_dom"/>
</dbReference>
<evidence type="ECO:0000259" key="11">
    <source>
        <dbReference type="PROSITE" id="PS51163"/>
    </source>
</evidence>
<dbReference type="GO" id="GO:0002949">
    <property type="term" value="P:tRNA threonylcarbamoyladenosine modification"/>
    <property type="evidence" value="ECO:0007669"/>
    <property type="project" value="InterPro"/>
</dbReference>
<dbReference type="GO" id="GO:0005737">
    <property type="term" value="C:cytoplasm"/>
    <property type="evidence" value="ECO:0007669"/>
    <property type="project" value="UniProtKB-SubCell"/>
</dbReference>
<comment type="catalytic activity">
    <reaction evidence="10">
        <text>L-threonine + hydrogencarbonate + ATP = L-threonylcarbamoyladenylate + diphosphate + H2O</text>
        <dbReference type="Rhea" id="RHEA:36407"/>
        <dbReference type="ChEBI" id="CHEBI:15377"/>
        <dbReference type="ChEBI" id="CHEBI:17544"/>
        <dbReference type="ChEBI" id="CHEBI:30616"/>
        <dbReference type="ChEBI" id="CHEBI:33019"/>
        <dbReference type="ChEBI" id="CHEBI:57926"/>
        <dbReference type="ChEBI" id="CHEBI:73682"/>
        <dbReference type="EC" id="2.7.7.87"/>
    </reaction>
</comment>
<dbReference type="PANTHER" id="PTHR17490:SF18">
    <property type="entry name" value="THREONYLCARBAMOYL-AMP SYNTHASE"/>
    <property type="match status" value="1"/>
</dbReference>
<gene>
    <name evidence="12" type="ORF">MNBD_GAMMA01-1021</name>
</gene>
<dbReference type="GO" id="GO:0061710">
    <property type="term" value="F:L-threonylcarbamoyladenylate synthase"/>
    <property type="evidence" value="ECO:0007669"/>
    <property type="project" value="UniProtKB-EC"/>
</dbReference>
<sequence>MSKNNINLAVAAVRTGGIIAYPTESVFGLGCDPFNQQAVTQLLSLKQRPVNQGLILIASHIQQILSLIQPKQPQDLARALKTWPGHCTWIFPKSTLVPTWISGDYDTVAIRVSNHPVVVQLCKQLNHALVSTSANISNQNSLNSIKDIKATFGDKIQFYLDAPIGNEQKPSTICDAHSLKAIR</sequence>
<evidence type="ECO:0000256" key="3">
    <source>
        <dbReference type="ARBA" id="ARBA00012584"/>
    </source>
</evidence>
<evidence type="ECO:0000256" key="5">
    <source>
        <dbReference type="ARBA" id="ARBA00022679"/>
    </source>
</evidence>
<proteinExistence type="inferred from homology"/>
<accession>A0A3B0V8X0</accession>
<dbReference type="GO" id="GO:0000049">
    <property type="term" value="F:tRNA binding"/>
    <property type="evidence" value="ECO:0007669"/>
    <property type="project" value="TreeGrafter"/>
</dbReference>
<evidence type="ECO:0000256" key="4">
    <source>
        <dbReference type="ARBA" id="ARBA00022490"/>
    </source>
</evidence>
<keyword evidence="7 12" id="KW-0548">Nucleotidyltransferase</keyword>
<keyword evidence="4" id="KW-0963">Cytoplasm</keyword>
<evidence type="ECO:0000256" key="2">
    <source>
        <dbReference type="ARBA" id="ARBA00007663"/>
    </source>
</evidence>
<keyword evidence="8" id="KW-0547">Nucleotide-binding</keyword>
<evidence type="ECO:0000256" key="9">
    <source>
        <dbReference type="ARBA" id="ARBA00022840"/>
    </source>
</evidence>
<dbReference type="NCBIfam" id="TIGR00057">
    <property type="entry name" value="L-threonylcarbamoyladenylate synthase"/>
    <property type="match status" value="1"/>
</dbReference>
<dbReference type="HAMAP" id="MF_01852">
    <property type="entry name" value="TsaC"/>
    <property type="match status" value="1"/>
</dbReference>
<dbReference type="PROSITE" id="PS51163">
    <property type="entry name" value="YRDC"/>
    <property type="match status" value="1"/>
</dbReference>
<dbReference type="GO" id="GO:0003725">
    <property type="term" value="F:double-stranded RNA binding"/>
    <property type="evidence" value="ECO:0007669"/>
    <property type="project" value="InterPro"/>
</dbReference>
<dbReference type="EMBL" id="UOEW01000075">
    <property type="protein sequence ID" value="VAW34577.1"/>
    <property type="molecule type" value="Genomic_DNA"/>
</dbReference>
<dbReference type="SUPFAM" id="SSF55821">
    <property type="entry name" value="YrdC/RibB"/>
    <property type="match status" value="1"/>
</dbReference>
<dbReference type="InterPro" id="IPR050156">
    <property type="entry name" value="TC-AMP_synthase_SUA5"/>
</dbReference>
<dbReference type="PANTHER" id="PTHR17490">
    <property type="entry name" value="SUA5"/>
    <property type="match status" value="1"/>
</dbReference>
<organism evidence="12">
    <name type="scientific">hydrothermal vent metagenome</name>
    <dbReference type="NCBI Taxonomy" id="652676"/>
    <lineage>
        <taxon>unclassified sequences</taxon>
        <taxon>metagenomes</taxon>
        <taxon>ecological metagenomes</taxon>
    </lineage>
</organism>
<dbReference type="Pfam" id="PF01300">
    <property type="entry name" value="Sua5_yciO_yrdC"/>
    <property type="match status" value="1"/>
</dbReference>
<comment type="subcellular location">
    <subcellularLocation>
        <location evidence="1">Cytoplasm</location>
    </subcellularLocation>
</comment>
<dbReference type="InterPro" id="IPR023535">
    <property type="entry name" value="TC-AMP_synthase"/>
</dbReference>
<evidence type="ECO:0000313" key="12">
    <source>
        <dbReference type="EMBL" id="VAW34577.1"/>
    </source>
</evidence>
<feature type="domain" description="YrdC-like" evidence="11">
    <location>
        <begin position="3"/>
        <end position="183"/>
    </location>
</feature>
<dbReference type="GO" id="GO:0006450">
    <property type="term" value="P:regulation of translational fidelity"/>
    <property type="evidence" value="ECO:0007669"/>
    <property type="project" value="TreeGrafter"/>
</dbReference>
<keyword evidence="5 12" id="KW-0808">Transferase</keyword>
<evidence type="ECO:0000256" key="1">
    <source>
        <dbReference type="ARBA" id="ARBA00004496"/>
    </source>
</evidence>
<comment type="similarity">
    <text evidence="2">Belongs to the SUA5 family.</text>
</comment>
<dbReference type="GO" id="GO:0005524">
    <property type="term" value="F:ATP binding"/>
    <property type="evidence" value="ECO:0007669"/>
    <property type="project" value="UniProtKB-KW"/>
</dbReference>
<reference evidence="12" key="1">
    <citation type="submission" date="2018-06" db="EMBL/GenBank/DDBJ databases">
        <authorList>
            <person name="Zhirakovskaya E."/>
        </authorList>
    </citation>
    <scope>NUCLEOTIDE SEQUENCE</scope>
</reference>
<name>A0A3B0V8X0_9ZZZZ</name>
<evidence type="ECO:0000256" key="7">
    <source>
        <dbReference type="ARBA" id="ARBA00022695"/>
    </source>
</evidence>
<evidence type="ECO:0000256" key="6">
    <source>
        <dbReference type="ARBA" id="ARBA00022694"/>
    </source>
</evidence>
<keyword evidence="9" id="KW-0067">ATP-binding</keyword>
<dbReference type="Gene3D" id="3.90.870.10">
    <property type="entry name" value="DHBP synthase"/>
    <property type="match status" value="1"/>
</dbReference>
<keyword evidence="6" id="KW-0819">tRNA processing</keyword>
<dbReference type="AlphaFoldDB" id="A0A3B0V8X0"/>
<dbReference type="InterPro" id="IPR006070">
    <property type="entry name" value="Sua5-like_dom"/>
</dbReference>
<protein>
    <recommendedName>
        <fullName evidence="3">L-threonylcarbamoyladenylate synthase</fullName>
        <ecNumber evidence="3">2.7.7.87</ecNumber>
    </recommendedName>
</protein>
<dbReference type="EC" id="2.7.7.87" evidence="3"/>
<evidence type="ECO:0000256" key="10">
    <source>
        <dbReference type="ARBA" id="ARBA00048366"/>
    </source>
</evidence>